<dbReference type="Proteomes" id="UP000068026">
    <property type="component" value="Chromosome"/>
</dbReference>
<evidence type="ECO:0000313" key="3">
    <source>
        <dbReference type="EMBL" id="SHE41495.1"/>
    </source>
</evidence>
<dbReference type="InterPro" id="IPR022555">
    <property type="entry name" value="DUF2577"/>
</dbReference>
<reference evidence="5" key="3">
    <citation type="submission" date="2016-11" db="EMBL/GenBank/DDBJ databases">
        <authorList>
            <person name="Jaros S."/>
            <person name="Januszkiewicz K."/>
            <person name="Wedrychowicz H."/>
        </authorList>
    </citation>
    <scope>NUCLEOTIDE SEQUENCE [LARGE SCALE GENOMIC DNA]</scope>
    <source>
        <strain evidence="5">DSM 1682</strain>
    </source>
</reference>
<dbReference type="EMBL" id="CP014223">
    <property type="protein sequence ID" value="AMJ40460.1"/>
    <property type="molecule type" value="Genomic_DNA"/>
</dbReference>
<dbReference type="AlphaFoldDB" id="A0A0X8VAJ5"/>
<proteinExistence type="predicted"/>
<protein>
    <recommendedName>
        <fullName evidence="6">DUF2577 domain-containing protein</fullName>
    </recommendedName>
</protein>
<evidence type="ECO:0000313" key="2">
    <source>
        <dbReference type="EMBL" id="AMJ40460.1"/>
    </source>
</evidence>
<dbReference type="Pfam" id="PF10844">
    <property type="entry name" value="DUF2577"/>
    <property type="match status" value="1"/>
</dbReference>
<reference evidence="3" key="4">
    <citation type="submission" date="2016-11" db="EMBL/GenBank/DDBJ databases">
        <authorList>
            <person name="Varghese N."/>
            <person name="Submissions S."/>
        </authorList>
    </citation>
    <scope>NUCLEOTIDE SEQUENCE</scope>
    <source>
        <strain evidence="3">DSM 1682</strain>
    </source>
</reference>
<organism evidence="3 5">
    <name type="scientific">Anaerotignum propionicum DSM 1682</name>
    <dbReference type="NCBI Taxonomy" id="991789"/>
    <lineage>
        <taxon>Bacteria</taxon>
        <taxon>Bacillati</taxon>
        <taxon>Bacillota</taxon>
        <taxon>Clostridia</taxon>
        <taxon>Lachnospirales</taxon>
        <taxon>Anaerotignaceae</taxon>
        <taxon>Anaerotignum</taxon>
    </lineage>
</organism>
<keyword evidence="4" id="KW-1185">Reference proteome</keyword>
<feature type="region of interest" description="Disordered" evidence="1">
    <location>
        <begin position="70"/>
        <end position="92"/>
    </location>
</feature>
<dbReference type="KEGG" id="cpro:CPRO_08600"/>
<name>A0A0X8VAJ5_ANAPI</name>
<evidence type="ECO:0000313" key="5">
    <source>
        <dbReference type="Proteomes" id="UP000184204"/>
    </source>
</evidence>
<accession>A0A0X8VAJ5</accession>
<dbReference type="RefSeq" id="WP_072743416.1">
    <property type="nucleotide sequence ID" value="NZ_CP014223.1"/>
</dbReference>
<feature type="compositionally biased region" description="Basic and acidic residues" evidence="1">
    <location>
        <begin position="70"/>
        <end position="83"/>
    </location>
</feature>
<gene>
    <name evidence="2" type="ORF">CPRO_08600</name>
    <name evidence="3" type="ORF">SAMN02745151_00623</name>
</gene>
<dbReference type="EMBL" id="FQUA01000002">
    <property type="protein sequence ID" value="SHE41495.1"/>
    <property type="molecule type" value="Genomic_DNA"/>
</dbReference>
<evidence type="ECO:0000256" key="1">
    <source>
        <dbReference type="SAM" id="MobiDB-lite"/>
    </source>
</evidence>
<reference evidence="2 4" key="1">
    <citation type="journal article" date="2016" name="Genome Announc.">
        <title>Complete Genome Sequence of the Amino Acid-Fermenting Clostridium propionicum X2 (DSM 1682).</title>
        <authorList>
            <person name="Poehlein A."/>
            <person name="Schlien K."/>
            <person name="Chowdhury N.P."/>
            <person name="Gottschalk G."/>
            <person name="Buckel W."/>
            <person name="Daniel R."/>
        </authorList>
    </citation>
    <scope>NUCLEOTIDE SEQUENCE [LARGE SCALE GENOMIC DNA]</scope>
    <source>
        <strain evidence="2 4">X2</strain>
    </source>
</reference>
<evidence type="ECO:0008006" key="6">
    <source>
        <dbReference type="Google" id="ProtNLM"/>
    </source>
</evidence>
<reference evidence="4" key="2">
    <citation type="submission" date="2016-01" db="EMBL/GenBank/DDBJ databases">
        <authorList>
            <person name="Poehlein A."/>
            <person name="Schlien K."/>
            <person name="Gottschalk G."/>
            <person name="Buckel W."/>
            <person name="Daniel R."/>
        </authorList>
    </citation>
    <scope>NUCLEOTIDE SEQUENCE [LARGE SCALE GENOMIC DNA]</scope>
    <source>
        <strain evidence="4">X2</strain>
    </source>
</reference>
<evidence type="ECO:0000313" key="4">
    <source>
        <dbReference type="Proteomes" id="UP000068026"/>
    </source>
</evidence>
<sequence>MSELAQLIKKAAKDQMDSSKPMDIIIGEVVSAAPLKIKLDSKITLTESFLILTKAVVDYSVNMTVNHTTETHTHSHTYQDDSTTRTTQPNTHNHAYVGSKNFTIHNKLKVGDYVILLRAHGGQKFIVLDIVGGGTL</sequence>
<dbReference type="Proteomes" id="UP000184204">
    <property type="component" value="Unassembled WGS sequence"/>
</dbReference>
<dbReference type="OrthoDB" id="95576at2"/>